<feature type="domain" description="AB hydrolase-1" evidence="1">
    <location>
        <begin position="51"/>
        <end position="208"/>
    </location>
</feature>
<organism evidence="2">
    <name type="scientific">Ochrobactrum sp. SJY1</name>
    <dbReference type="NCBI Taxonomy" id="1526653"/>
    <lineage>
        <taxon>Bacteria</taxon>
        <taxon>Pseudomonadati</taxon>
        <taxon>Pseudomonadota</taxon>
        <taxon>Alphaproteobacteria</taxon>
        <taxon>Hyphomicrobiales</taxon>
        <taxon>Brucellaceae</taxon>
        <taxon>Brucella/Ochrobactrum group</taxon>
        <taxon>Ochrobactrum</taxon>
    </lineage>
</organism>
<dbReference type="PANTHER" id="PTHR43194">
    <property type="entry name" value="HYDROLASE ALPHA/BETA FOLD FAMILY"/>
    <property type="match status" value="1"/>
</dbReference>
<dbReference type="Pfam" id="PF00561">
    <property type="entry name" value="Abhydrolase_1"/>
    <property type="match status" value="1"/>
</dbReference>
<dbReference type="InterPro" id="IPR050228">
    <property type="entry name" value="Carboxylesterase_BioH"/>
</dbReference>
<sequence>MSNLTPLALADFGGRFLTTSRNLHAGETYPGPTAYVEWFVPVEPKSVSITFVHGGGGQSSEFLRTPDGRPGWAHAFLRAGYPVYLLDRPGHGRSRWDRRVLGSATEPPSYEQLGPRFFEAAKSQLWPGAEKHTQWPGGETPVDRFMASQGPMATSLAASQEHVEAIAQGLFSMVGDTVLLSHSAGAPCGWALAAIGGPSVKAIVAVEPLGCPGFKHPLGQFSHGLNAAPLSGEHDPFMRPIAVVTGEASWMREANAQAADYIRGRGNHVDHIRLEEKGIFGNGHMLMSEYNSDDIAREIIDWLAGHVS</sequence>
<proteinExistence type="predicted"/>
<name>A0A075X8Q6_9HYPH</name>
<dbReference type="AlphaFoldDB" id="A0A075X8Q6"/>
<evidence type="ECO:0000313" key="2">
    <source>
        <dbReference type="EMBL" id="AIH15771.1"/>
    </source>
</evidence>
<dbReference type="InterPro" id="IPR000073">
    <property type="entry name" value="AB_hydrolase_1"/>
</dbReference>
<dbReference type="EMBL" id="KM065745">
    <property type="protein sequence ID" value="AIH15771.1"/>
    <property type="molecule type" value="Genomic_DNA"/>
</dbReference>
<dbReference type="InterPro" id="IPR029058">
    <property type="entry name" value="AB_hydrolase_fold"/>
</dbReference>
<dbReference type="SUPFAM" id="SSF53474">
    <property type="entry name" value="alpha/beta-Hydrolases"/>
    <property type="match status" value="1"/>
</dbReference>
<dbReference type="Gene3D" id="3.40.50.1820">
    <property type="entry name" value="alpha/beta hydrolase"/>
    <property type="match status" value="1"/>
</dbReference>
<dbReference type="PANTHER" id="PTHR43194:SF2">
    <property type="entry name" value="PEROXISOMAL MEMBRANE PROTEIN LPX1"/>
    <property type="match status" value="1"/>
</dbReference>
<protein>
    <submittedName>
        <fullName evidence="2">Putative exported protein</fullName>
    </submittedName>
</protein>
<evidence type="ECO:0000259" key="1">
    <source>
        <dbReference type="Pfam" id="PF00561"/>
    </source>
</evidence>
<reference evidence="2" key="1">
    <citation type="journal article" date="2015" name="Appl. Environ. Microbiol.">
        <title>Molecular mechanism of nicotine degradation by a newly isolated strain, Ochrobactrum sp. strain SJY1.</title>
        <authorList>
            <person name="Yu H."/>
            <person name="Tang H."/>
            <person name="Zhu X."/>
            <person name="Li Y."/>
            <person name="Xu P."/>
        </authorList>
    </citation>
    <scope>NUCLEOTIDE SEQUENCE</scope>
    <source>
        <strain evidence="2">SJY1</strain>
    </source>
</reference>
<accession>A0A075X8Q6</accession>